<organism evidence="1 2">
    <name type="scientific">Araneus ventricosus</name>
    <name type="common">Orbweaver spider</name>
    <name type="synonym">Epeira ventricosa</name>
    <dbReference type="NCBI Taxonomy" id="182803"/>
    <lineage>
        <taxon>Eukaryota</taxon>
        <taxon>Metazoa</taxon>
        <taxon>Ecdysozoa</taxon>
        <taxon>Arthropoda</taxon>
        <taxon>Chelicerata</taxon>
        <taxon>Arachnida</taxon>
        <taxon>Araneae</taxon>
        <taxon>Araneomorphae</taxon>
        <taxon>Entelegynae</taxon>
        <taxon>Araneoidea</taxon>
        <taxon>Araneidae</taxon>
        <taxon>Araneus</taxon>
    </lineage>
</organism>
<name>A0A4Y2UQW9_ARAVE</name>
<reference evidence="1 2" key="1">
    <citation type="journal article" date="2019" name="Sci. Rep.">
        <title>Orb-weaving spider Araneus ventricosus genome elucidates the spidroin gene catalogue.</title>
        <authorList>
            <person name="Kono N."/>
            <person name="Nakamura H."/>
            <person name="Ohtoshi R."/>
            <person name="Moran D.A.P."/>
            <person name="Shinohara A."/>
            <person name="Yoshida Y."/>
            <person name="Fujiwara M."/>
            <person name="Mori M."/>
            <person name="Tomita M."/>
            <person name="Arakawa K."/>
        </authorList>
    </citation>
    <scope>NUCLEOTIDE SEQUENCE [LARGE SCALE GENOMIC DNA]</scope>
</reference>
<evidence type="ECO:0000313" key="2">
    <source>
        <dbReference type="Proteomes" id="UP000499080"/>
    </source>
</evidence>
<dbReference type="Proteomes" id="UP000499080">
    <property type="component" value="Unassembled WGS sequence"/>
</dbReference>
<protein>
    <submittedName>
        <fullName evidence="1">Uncharacterized protein</fullName>
    </submittedName>
</protein>
<comment type="caution">
    <text evidence="1">The sequence shown here is derived from an EMBL/GenBank/DDBJ whole genome shotgun (WGS) entry which is preliminary data.</text>
</comment>
<dbReference type="EMBL" id="BGPR01038741">
    <property type="protein sequence ID" value="GBO14612.1"/>
    <property type="molecule type" value="Genomic_DNA"/>
</dbReference>
<evidence type="ECO:0000313" key="1">
    <source>
        <dbReference type="EMBL" id="GBO14612.1"/>
    </source>
</evidence>
<sequence length="128" mass="14547">MELGPDYKEGDRIVPSEINHAAHQFFGDQRLASTALLVGTFFLPSLNILTHFRTIPSPRVFRKVIYLTINFYTVEQFFAFNLRTALFSLTALSGRSIVLNMTTDKQCSNVTVNKQMARLPVPGVEHNW</sequence>
<dbReference type="AlphaFoldDB" id="A0A4Y2UQW9"/>
<accession>A0A4Y2UQW9</accession>
<proteinExistence type="predicted"/>
<keyword evidence="2" id="KW-1185">Reference proteome</keyword>
<gene>
    <name evidence="1" type="ORF">AVEN_150393_1</name>
</gene>